<gene>
    <name evidence="14" type="ORF">KP509_26G069500</name>
</gene>
<dbReference type="Pfam" id="PF00560">
    <property type="entry name" value="LRR_1"/>
    <property type="match status" value="1"/>
</dbReference>
<feature type="chain" id="PRO_5035810163" description="non-specific serine/threonine protein kinase" evidence="12">
    <location>
        <begin position="28"/>
        <end position="974"/>
    </location>
</feature>
<comment type="catalytic activity">
    <reaction evidence="10">
        <text>L-seryl-[protein] + ATP = O-phospho-L-seryl-[protein] + ADP + H(+)</text>
        <dbReference type="Rhea" id="RHEA:17989"/>
        <dbReference type="Rhea" id="RHEA-COMP:9863"/>
        <dbReference type="Rhea" id="RHEA-COMP:11604"/>
        <dbReference type="ChEBI" id="CHEBI:15378"/>
        <dbReference type="ChEBI" id="CHEBI:29999"/>
        <dbReference type="ChEBI" id="CHEBI:30616"/>
        <dbReference type="ChEBI" id="CHEBI:83421"/>
        <dbReference type="ChEBI" id="CHEBI:456216"/>
        <dbReference type="EC" id="2.7.11.1"/>
    </reaction>
</comment>
<dbReference type="OrthoDB" id="1111193at2759"/>
<dbReference type="InterPro" id="IPR001611">
    <property type="entry name" value="Leu-rich_rpt"/>
</dbReference>
<dbReference type="PROSITE" id="PS00108">
    <property type="entry name" value="PROTEIN_KINASE_ST"/>
    <property type="match status" value="1"/>
</dbReference>
<evidence type="ECO:0000256" key="6">
    <source>
        <dbReference type="ARBA" id="ARBA00022737"/>
    </source>
</evidence>
<keyword evidence="4 11" id="KW-0812">Transmembrane</keyword>
<dbReference type="EMBL" id="CM035431">
    <property type="protein sequence ID" value="KAH7297438.1"/>
    <property type="molecule type" value="Genomic_DNA"/>
</dbReference>
<evidence type="ECO:0000313" key="15">
    <source>
        <dbReference type="Proteomes" id="UP000825935"/>
    </source>
</evidence>
<evidence type="ECO:0000256" key="3">
    <source>
        <dbReference type="ARBA" id="ARBA00022614"/>
    </source>
</evidence>
<feature type="signal peptide" evidence="12">
    <location>
        <begin position="1"/>
        <end position="27"/>
    </location>
</feature>
<dbReference type="Gene3D" id="3.80.10.10">
    <property type="entry name" value="Ribonuclease Inhibitor"/>
    <property type="match status" value="1"/>
</dbReference>
<dbReference type="PROSITE" id="PS50011">
    <property type="entry name" value="PROTEIN_KINASE_DOM"/>
    <property type="match status" value="1"/>
</dbReference>
<dbReference type="InterPro" id="IPR001245">
    <property type="entry name" value="Ser-Thr/Tyr_kinase_cat_dom"/>
</dbReference>
<evidence type="ECO:0000256" key="7">
    <source>
        <dbReference type="ARBA" id="ARBA00022989"/>
    </source>
</evidence>
<dbReference type="Gene3D" id="3.30.200.20">
    <property type="entry name" value="Phosphorylase Kinase, domain 1"/>
    <property type="match status" value="1"/>
</dbReference>
<dbReference type="Gene3D" id="1.10.510.10">
    <property type="entry name" value="Transferase(Phosphotransferase) domain 1"/>
    <property type="match status" value="1"/>
</dbReference>
<evidence type="ECO:0000313" key="14">
    <source>
        <dbReference type="EMBL" id="KAH7297438.1"/>
    </source>
</evidence>
<dbReference type="GO" id="GO:0016020">
    <property type="term" value="C:membrane"/>
    <property type="evidence" value="ECO:0007669"/>
    <property type="project" value="UniProtKB-SubCell"/>
</dbReference>
<dbReference type="InterPro" id="IPR000719">
    <property type="entry name" value="Prot_kinase_dom"/>
</dbReference>
<reference evidence="14" key="1">
    <citation type="submission" date="2021-08" db="EMBL/GenBank/DDBJ databases">
        <title>WGS assembly of Ceratopteris richardii.</title>
        <authorList>
            <person name="Marchant D.B."/>
            <person name="Chen G."/>
            <person name="Jenkins J."/>
            <person name="Shu S."/>
            <person name="Leebens-Mack J."/>
            <person name="Grimwood J."/>
            <person name="Schmutz J."/>
            <person name="Soltis P."/>
            <person name="Soltis D."/>
            <person name="Chen Z.-H."/>
        </authorList>
    </citation>
    <scope>NUCLEOTIDE SEQUENCE</scope>
    <source>
        <strain evidence="14">Whitten #5841</strain>
        <tissue evidence="14">Leaf</tissue>
    </source>
</reference>
<evidence type="ECO:0000256" key="11">
    <source>
        <dbReference type="SAM" id="Phobius"/>
    </source>
</evidence>
<evidence type="ECO:0000259" key="13">
    <source>
        <dbReference type="PROSITE" id="PS50011"/>
    </source>
</evidence>
<proteinExistence type="predicted"/>
<evidence type="ECO:0000256" key="9">
    <source>
        <dbReference type="ARBA" id="ARBA00047899"/>
    </source>
</evidence>
<keyword evidence="8 11" id="KW-0472">Membrane</keyword>
<evidence type="ECO:0000256" key="8">
    <source>
        <dbReference type="ARBA" id="ARBA00023136"/>
    </source>
</evidence>
<accession>A0A8T2RPJ7</accession>
<evidence type="ECO:0000256" key="10">
    <source>
        <dbReference type="ARBA" id="ARBA00048679"/>
    </source>
</evidence>
<keyword evidence="7 11" id="KW-1133">Transmembrane helix</keyword>
<keyword evidence="6" id="KW-0677">Repeat</keyword>
<keyword evidence="3" id="KW-0433">Leucine-rich repeat</keyword>
<keyword evidence="5 12" id="KW-0732">Signal</keyword>
<dbReference type="InterPro" id="IPR011009">
    <property type="entry name" value="Kinase-like_dom_sf"/>
</dbReference>
<evidence type="ECO:0000256" key="12">
    <source>
        <dbReference type="SAM" id="SignalP"/>
    </source>
</evidence>
<comment type="caution">
    <text evidence="14">The sequence shown here is derived from an EMBL/GenBank/DDBJ whole genome shotgun (WGS) entry which is preliminary data.</text>
</comment>
<dbReference type="EC" id="2.7.11.1" evidence="2"/>
<organism evidence="14 15">
    <name type="scientific">Ceratopteris richardii</name>
    <name type="common">Triangle waterfern</name>
    <dbReference type="NCBI Taxonomy" id="49495"/>
    <lineage>
        <taxon>Eukaryota</taxon>
        <taxon>Viridiplantae</taxon>
        <taxon>Streptophyta</taxon>
        <taxon>Embryophyta</taxon>
        <taxon>Tracheophyta</taxon>
        <taxon>Polypodiopsida</taxon>
        <taxon>Polypodiidae</taxon>
        <taxon>Polypodiales</taxon>
        <taxon>Pteridineae</taxon>
        <taxon>Pteridaceae</taxon>
        <taxon>Parkerioideae</taxon>
        <taxon>Ceratopteris</taxon>
    </lineage>
</organism>
<dbReference type="GO" id="GO:0004672">
    <property type="term" value="F:protein kinase activity"/>
    <property type="evidence" value="ECO:0007669"/>
    <property type="project" value="InterPro"/>
</dbReference>
<protein>
    <recommendedName>
        <fullName evidence="2">non-specific serine/threonine protein kinase</fullName>
        <ecNumber evidence="2">2.7.11.1</ecNumber>
    </recommendedName>
</protein>
<dbReference type="PANTHER" id="PTHR45631">
    <property type="entry name" value="OS07G0107800 PROTEIN-RELATED"/>
    <property type="match status" value="1"/>
</dbReference>
<feature type="domain" description="Protein kinase" evidence="13">
    <location>
        <begin position="667"/>
        <end position="947"/>
    </location>
</feature>
<evidence type="ECO:0000256" key="1">
    <source>
        <dbReference type="ARBA" id="ARBA00004167"/>
    </source>
</evidence>
<dbReference type="Pfam" id="PF12819">
    <property type="entry name" value="Malectin_like"/>
    <property type="match status" value="1"/>
</dbReference>
<dbReference type="InterPro" id="IPR024788">
    <property type="entry name" value="Malectin-like_Carb-bd_dom"/>
</dbReference>
<evidence type="ECO:0000256" key="4">
    <source>
        <dbReference type="ARBA" id="ARBA00022692"/>
    </source>
</evidence>
<evidence type="ECO:0000256" key="2">
    <source>
        <dbReference type="ARBA" id="ARBA00012513"/>
    </source>
</evidence>
<sequence length="974" mass="108255">MQLLVKLRSLWNFIALSIICLSCTALAQTGFISIDCGGSESYVDENGISWVPDSQFGNIPGNTTTVNLPSSSSAGTTSPLSTIRYFPGEQSKYCYVFNQEDHGVSEGATYLIRASFWAGASLPYHTQIANQATFKLLIDADVWDELSIRLPQTGREEMREIYVSALKDTIDVCLTGKATGSDIPFISSLVLRPLDVNLTSVQNMRNAARNRALMSRHRINYGAASNDEYIRYQEDGLGDPYDRIWEPNITGPILATTASIGTDLFDHPPIRVLQTAYESSDSFNISFSLPSGTSYHFTLYYVEISMNITMNGDRVFSLQVLNGSTLFYATELDLYKLAGDVHNMAYITYSLLPMYIGSAGVVNFAFTKQNGSRFGPIIAGLELFQIFDNDMSLGTNDDEVATLKNITSFFPNLDVWTGDPCLPYAYNWITCTNDSRPYISSISLNAKGLSGKIPEGLKFFKALMELSLADNKFNGNIPDLSSLVYLKILDLHNNSLTGPIPDFLGSLPALTTLCVSYQILGILSMIHFWLFTCSICLVDVYMIAEIWTTIILVEKSQRIFWTSFAGNSYLCSNGTTQEFCTANSSSNKNNNLGLIVGIVVGCVALALLIVLCIALYYRNPKPRLLGDNRQPQQNTAESHTVFHKTNVMSKANQAQEFSYHDIKLMTNDKKKEIGKGGFGPVYLGTLKNGKNVAVKVLSRDSRQGENEFLNEVQLLSRVHHKNLVSLVGYCIEAELVLVYEFMANGSLFDSLKGKDSNLTLWKDRLRIAEDAAEGLDYLHRGCDPSIIHRDVKSSNILLNKEFEGKISDFGISKSRQYDPSTISGDSELYTIVQGSFGYLDPAYAETHIATHSVDVYAFGIVLFELISGKPPMIQRATGSGEYIHIVQWAKPHIERGNLSSIVDPCLSENWNVSSMWKVVDIARMCVDYDRKKRPSMNEVKLELQSALSMELQSSFYDSAEQITSFIENTDVGVR</sequence>
<dbReference type="Proteomes" id="UP000825935">
    <property type="component" value="Chromosome 26"/>
</dbReference>
<dbReference type="OMA" id="AKPAHEM"/>
<name>A0A8T2RPJ7_CERRI</name>
<dbReference type="Pfam" id="PF07714">
    <property type="entry name" value="PK_Tyr_Ser-Thr"/>
    <property type="match status" value="1"/>
</dbReference>
<dbReference type="GO" id="GO:0005524">
    <property type="term" value="F:ATP binding"/>
    <property type="evidence" value="ECO:0007669"/>
    <property type="project" value="InterPro"/>
</dbReference>
<feature type="transmembrane region" description="Helical" evidence="11">
    <location>
        <begin position="592"/>
        <end position="617"/>
    </location>
</feature>
<comment type="catalytic activity">
    <reaction evidence="9">
        <text>L-threonyl-[protein] + ATP = O-phospho-L-threonyl-[protein] + ADP + H(+)</text>
        <dbReference type="Rhea" id="RHEA:46608"/>
        <dbReference type="Rhea" id="RHEA-COMP:11060"/>
        <dbReference type="Rhea" id="RHEA-COMP:11605"/>
        <dbReference type="ChEBI" id="CHEBI:15378"/>
        <dbReference type="ChEBI" id="CHEBI:30013"/>
        <dbReference type="ChEBI" id="CHEBI:30616"/>
        <dbReference type="ChEBI" id="CHEBI:61977"/>
        <dbReference type="ChEBI" id="CHEBI:456216"/>
        <dbReference type="EC" id="2.7.11.1"/>
    </reaction>
</comment>
<dbReference type="InterPro" id="IPR032675">
    <property type="entry name" value="LRR_dom_sf"/>
</dbReference>
<dbReference type="SMART" id="SM00220">
    <property type="entry name" value="S_TKc"/>
    <property type="match status" value="1"/>
</dbReference>
<dbReference type="SUPFAM" id="SSF56112">
    <property type="entry name" value="Protein kinase-like (PK-like)"/>
    <property type="match status" value="1"/>
</dbReference>
<dbReference type="FunFam" id="3.30.200.20:FF:001073">
    <property type="entry name" value="Predicted protein"/>
    <property type="match status" value="1"/>
</dbReference>
<dbReference type="FunFam" id="3.80.10.10:FF:000129">
    <property type="entry name" value="Leucine-rich repeat receptor-like kinase"/>
    <property type="match status" value="1"/>
</dbReference>
<dbReference type="InterPro" id="IPR008271">
    <property type="entry name" value="Ser/Thr_kinase_AS"/>
</dbReference>
<dbReference type="SUPFAM" id="SSF52058">
    <property type="entry name" value="L domain-like"/>
    <property type="match status" value="1"/>
</dbReference>
<comment type="subcellular location">
    <subcellularLocation>
        <location evidence="1">Membrane</location>
        <topology evidence="1">Single-pass membrane protein</topology>
    </subcellularLocation>
</comment>
<dbReference type="AlphaFoldDB" id="A0A8T2RPJ7"/>
<dbReference type="Gene3D" id="2.60.120.430">
    <property type="entry name" value="Galactose-binding lectin"/>
    <property type="match status" value="2"/>
</dbReference>
<evidence type="ECO:0000256" key="5">
    <source>
        <dbReference type="ARBA" id="ARBA00022729"/>
    </source>
</evidence>
<keyword evidence="15" id="KW-1185">Reference proteome</keyword>